<name>A0ACD3A9A8_9AGAR</name>
<organism evidence="1 2">
    <name type="scientific">Pluteus cervinus</name>
    <dbReference type="NCBI Taxonomy" id="181527"/>
    <lineage>
        <taxon>Eukaryota</taxon>
        <taxon>Fungi</taxon>
        <taxon>Dikarya</taxon>
        <taxon>Basidiomycota</taxon>
        <taxon>Agaricomycotina</taxon>
        <taxon>Agaricomycetes</taxon>
        <taxon>Agaricomycetidae</taxon>
        <taxon>Agaricales</taxon>
        <taxon>Pluteineae</taxon>
        <taxon>Pluteaceae</taxon>
        <taxon>Pluteus</taxon>
    </lineage>
</organism>
<dbReference type="Proteomes" id="UP000308600">
    <property type="component" value="Unassembled WGS sequence"/>
</dbReference>
<sequence length="200" mass="23242">MLSHSPIRKLSIGSGDSTFSCNWEKLSWPFRLALYRIFESPLFRELTLINVGSVPSHLPTHFPNIQQLALSPATFSRMTDEWVSNQTNWSRKPSKLQHLVLGFVNPSWAVHIRDQTTDWMSNLDMSQLHSLTLSLPVAPFRDLAPLLQLQRLKVLHVQFRYPLRPYMFGRQDQWKMNLQGLTSLEELTFRGPPMRIVDTE</sequence>
<reference evidence="1 2" key="1">
    <citation type="journal article" date="2019" name="Nat. Ecol. Evol.">
        <title>Megaphylogeny resolves global patterns of mushroom evolution.</title>
        <authorList>
            <person name="Varga T."/>
            <person name="Krizsan K."/>
            <person name="Foldi C."/>
            <person name="Dima B."/>
            <person name="Sanchez-Garcia M."/>
            <person name="Sanchez-Ramirez S."/>
            <person name="Szollosi G.J."/>
            <person name="Szarkandi J.G."/>
            <person name="Papp V."/>
            <person name="Albert L."/>
            <person name="Andreopoulos W."/>
            <person name="Angelini C."/>
            <person name="Antonin V."/>
            <person name="Barry K.W."/>
            <person name="Bougher N.L."/>
            <person name="Buchanan P."/>
            <person name="Buyck B."/>
            <person name="Bense V."/>
            <person name="Catcheside P."/>
            <person name="Chovatia M."/>
            <person name="Cooper J."/>
            <person name="Damon W."/>
            <person name="Desjardin D."/>
            <person name="Finy P."/>
            <person name="Geml J."/>
            <person name="Haridas S."/>
            <person name="Hughes K."/>
            <person name="Justo A."/>
            <person name="Karasinski D."/>
            <person name="Kautmanova I."/>
            <person name="Kiss B."/>
            <person name="Kocsube S."/>
            <person name="Kotiranta H."/>
            <person name="LaButti K.M."/>
            <person name="Lechner B.E."/>
            <person name="Liimatainen K."/>
            <person name="Lipzen A."/>
            <person name="Lukacs Z."/>
            <person name="Mihaltcheva S."/>
            <person name="Morgado L.N."/>
            <person name="Niskanen T."/>
            <person name="Noordeloos M.E."/>
            <person name="Ohm R.A."/>
            <person name="Ortiz-Santana B."/>
            <person name="Ovrebo C."/>
            <person name="Racz N."/>
            <person name="Riley R."/>
            <person name="Savchenko A."/>
            <person name="Shiryaev A."/>
            <person name="Soop K."/>
            <person name="Spirin V."/>
            <person name="Szebenyi C."/>
            <person name="Tomsovsky M."/>
            <person name="Tulloss R.E."/>
            <person name="Uehling J."/>
            <person name="Grigoriev I.V."/>
            <person name="Vagvolgyi C."/>
            <person name="Papp T."/>
            <person name="Martin F.M."/>
            <person name="Miettinen O."/>
            <person name="Hibbett D.S."/>
            <person name="Nagy L.G."/>
        </authorList>
    </citation>
    <scope>NUCLEOTIDE SEQUENCE [LARGE SCALE GENOMIC DNA]</scope>
    <source>
        <strain evidence="1 2">NL-1719</strain>
    </source>
</reference>
<accession>A0ACD3A9A8</accession>
<proteinExistence type="predicted"/>
<keyword evidence="2" id="KW-1185">Reference proteome</keyword>
<protein>
    <submittedName>
        <fullName evidence="1">Uncharacterized protein</fullName>
    </submittedName>
</protein>
<dbReference type="EMBL" id="ML208663">
    <property type="protein sequence ID" value="TFK61402.1"/>
    <property type="molecule type" value="Genomic_DNA"/>
</dbReference>
<gene>
    <name evidence="1" type="ORF">BDN72DRAFT_849713</name>
</gene>
<evidence type="ECO:0000313" key="2">
    <source>
        <dbReference type="Proteomes" id="UP000308600"/>
    </source>
</evidence>
<evidence type="ECO:0000313" key="1">
    <source>
        <dbReference type="EMBL" id="TFK61402.1"/>
    </source>
</evidence>